<dbReference type="Pfam" id="PF00534">
    <property type="entry name" value="Glycos_transf_1"/>
    <property type="match status" value="1"/>
</dbReference>
<evidence type="ECO:0000313" key="5">
    <source>
        <dbReference type="EMBL" id="MDR7098659.1"/>
    </source>
</evidence>
<evidence type="ECO:0000259" key="3">
    <source>
        <dbReference type="Pfam" id="PF00534"/>
    </source>
</evidence>
<dbReference type="EMBL" id="JAVDVW010000001">
    <property type="protein sequence ID" value="MDR7098659.1"/>
    <property type="molecule type" value="Genomic_DNA"/>
</dbReference>
<dbReference type="InterPro" id="IPR028098">
    <property type="entry name" value="Glyco_trans_4-like_N"/>
</dbReference>
<feature type="domain" description="Glycosyl transferase family 1" evidence="3">
    <location>
        <begin position="182"/>
        <end position="345"/>
    </location>
</feature>
<evidence type="ECO:0000313" key="6">
    <source>
        <dbReference type="Proteomes" id="UP001267878"/>
    </source>
</evidence>
<dbReference type="Gene3D" id="3.40.50.2000">
    <property type="entry name" value="Glycogen Phosphorylase B"/>
    <property type="match status" value="2"/>
</dbReference>
<evidence type="ECO:0000256" key="1">
    <source>
        <dbReference type="ARBA" id="ARBA00022676"/>
    </source>
</evidence>
<keyword evidence="6" id="KW-1185">Reference proteome</keyword>
<proteinExistence type="predicted"/>
<dbReference type="CDD" id="cd03811">
    <property type="entry name" value="GT4_GT28_WabH-like"/>
    <property type="match status" value="1"/>
</dbReference>
<sequence>MHDRRRVLVVIDSMEVGGSQRQVQHLLDGLDRQHWEPELAYFRSDSFLVDAIRASGITVHYLPKRGRLDMRFLASYALLLRERNYALVHAYSLTAELWTLPARFLSGLRPVLVASERSSVRNDRPAWYWWLKRIVLGRSAAVIANSEAGAHSTAQRTRMPASLFTTIANDVGLPAPVSTEDKAAMRQSIGAPEGDLFGLFVGRLVPVKNLECLVRALAMLAPAQRPWLALAGDGPLRDAIAQLAADHGVASRLRFLGERPDATQLMQAADFLVLPSHFEGLSNALLEAMAAGCPVIASAVGGSVELIEHGRTGLLFPSDDAGAFATLIARMANPDLRTSLSLAGRQHVEQHHSQAALVAGTTAVYERCLLNAGPAAVSTLAHADQGR</sequence>
<dbReference type="Proteomes" id="UP001267878">
    <property type="component" value="Unassembled WGS sequence"/>
</dbReference>
<feature type="domain" description="Glycosyltransferase subfamily 4-like N-terminal" evidence="4">
    <location>
        <begin position="16"/>
        <end position="169"/>
    </location>
</feature>
<organism evidence="5 6">
    <name type="scientific">Agrilutibacter niabensis</name>
    <dbReference type="NCBI Taxonomy" id="380628"/>
    <lineage>
        <taxon>Bacteria</taxon>
        <taxon>Pseudomonadati</taxon>
        <taxon>Pseudomonadota</taxon>
        <taxon>Gammaproteobacteria</taxon>
        <taxon>Lysobacterales</taxon>
        <taxon>Lysobacteraceae</taxon>
        <taxon>Agrilutibacter</taxon>
    </lineage>
</organism>
<protein>
    <submittedName>
        <fullName evidence="5">Glycosyltransferase involved in cell wall biosynthesis</fullName>
    </submittedName>
</protein>
<keyword evidence="2" id="KW-0808">Transferase</keyword>
<evidence type="ECO:0000259" key="4">
    <source>
        <dbReference type="Pfam" id="PF13439"/>
    </source>
</evidence>
<reference evidence="5 6" key="1">
    <citation type="submission" date="2023-07" db="EMBL/GenBank/DDBJ databases">
        <title>Sorghum-associated microbial communities from plants grown in Nebraska, USA.</title>
        <authorList>
            <person name="Schachtman D."/>
        </authorList>
    </citation>
    <scope>NUCLEOTIDE SEQUENCE [LARGE SCALE GENOMIC DNA]</scope>
    <source>
        <strain evidence="5 6">BE187</strain>
    </source>
</reference>
<dbReference type="RefSeq" id="WP_310052691.1">
    <property type="nucleotide sequence ID" value="NZ_JAVDVW010000001.1"/>
</dbReference>
<keyword evidence="1" id="KW-0328">Glycosyltransferase</keyword>
<accession>A0ABU1VMG7</accession>
<gene>
    <name evidence="5" type="ORF">J2X04_001006</name>
</gene>
<dbReference type="PANTHER" id="PTHR12526:SF510">
    <property type="entry name" value="D-INOSITOL 3-PHOSPHATE GLYCOSYLTRANSFERASE"/>
    <property type="match status" value="1"/>
</dbReference>
<name>A0ABU1VMG7_9GAMM</name>
<dbReference type="Pfam" id="PF13439">
    <property type="entry name" value="Glyco_transf_4"/>
    <property type="match status" value="1"/>
</dbReference>
<comment type="caution">
    <text evidence="5">The sequence shown here is derived from an EMBL/GenBank/DDBJ whole genome shotgun (WGS) entry which is preliminary data.</text>
</comment>
<evidence type="ECO:0000256" key="2">
    <source>
        <dbReference type="ARBA" id="ARBA00022679"/>
    </source>
</evidence>
<dbReference type="InterPro" id="IPR001296">
    <property type="entry name" value="Glyco_trans_1"/>
</dbReference>
<dbReference type="PANTHER" id="PTHR12526">
    <property type="entry name" value="GLYCOSYLTRANSFERASE"/>
    <property type="match status" value="1"/>
</dbReference>
<dbReference type="SUPFAM" id="SSF53756">
    <property type="entry name" value="UDP-Glycosyltransferase/glycogen phosphorylase"/>
    <property type="match status" value="1"/>
</dbReference>